<comment type="caution">
    <text evidence="8">The sequence shown here is derived from an EMBL/GenBank/DDBJ whole genome shotgun (WGS) entry which is preliminary data.</text>
</comment>
<evidence type="ECO:0000313" key="9">
    <source>
        <dbReference type="Proteomes" id="UP001501600"/>
    </source>
</evidence>
<dbReference type="SUPFAM" id="SSF141523">
    <property type="entry name" value="L,D-transpeptidase catalytic domain-like"/>
    <property type="match status" value="1"/>
</dbReference>
<dbReference type="RefSeq" id="WP_345315111.1">
    <property type="nucleotide sequence ID" value="NZ_BAABLF010000001.1"/>
</dbReference>
<keyword evidence="5" id="KW-0573">Peptidoglycan synthesis</keyword>
<protein>
    <recommendedName>
        <fullName evidence="7">L,D-TPase catalytic domain-containing protein</fullName>
    </recommendedName>
</protein>
<keyword evidence="6" id="KW-0961">Cell wall biogenesis/degradation</keyword>
<reference evidence="9" key="1">
    <citation type="journal article" date="2019" name="Int. J. Syst. Evol. Microbiol.">
        <title>The Global Catalogue of Microorganisms (GCM) 10K type strain sequencing project: providing services to taxonomists for standard genome sequencing and annotation.</title>
        <authorList>
            <consortium name="The Broad Institute Genomics Platform"/>
            <consortium name="The Broad Institute Genome Sequencing Center for Infectious Disease"/>
            <person name="Wu L."/>
            <person name="Ma J."/>
        </authorList>
    </citation>
    <scope>NUCLEOTIDE SEQUENCE [LARGE SCALE GENOMIC DNA]</scope>
    <source>
        <strain evidence="9">JCM 18720</strain>
    </source>
</reference>
<comment type="similarity">
    <text evidence="2">Belongs to the YkuD family.</text>
</comment>
<dbReference type="Proteomes" id="UP001501600">
    <property type="component" value="Unassembled WGS sequence"/>
</dbReference>
<comment type="pathway">
    <text evidence="1">Cell wall biogenesis; peptidoglycan biosynthesis.</text>
</comment>
<evidence type="ECO:0000256" key="5">
    <source>
        <dbReference type="ARBA" id="ARBA00022984"/>
    </source>
</evidence>
<evidence type="ECO:0000256" key="1">
    <source>
        <dbReference type="ARBA" id="ARBA00004752"/>
    </source>
</evidence>
<dbReference type="InterPro" id="IPR038063">
    <property type="entry name" value="Transpep_catalytic_dom"/>
</dbReference>
<sequence>MQNWKWGLFALLLPALSWGQARTVEEVMEHFGPVARERLFDYWQQLPFDMEIRAAKWVAIKDAQRMEVWLQDQGLNWHKLRDYPILKLSGSLRPKMREGDLQVPEGVYRIDAANPNSAFHLSLRIDYPNRLDRLYGELEQRDALGNNIFIHGQEVSWGCLAMGDDNIEELFVLAHDIGLNNIEMVITPRDPRLEPLIRPAGVPEWVEQKYDKIQASLAELQTPVTMVSR</sequence>
<name>A0ABP9RTL7_9GAMM</name>
<organism evidence="8 9">
    <name type="scientific">Ferrimonas gelatinilytica</name>
    <dbReference type="NCBI Taxonomy" id="1255257"/>
    <lineage>
        <taxon>Bacteria</taxon>
        <taxon>Pseudomonadati</taxon>
        <taxon>Pseudomonadota</taxon>
        <taxon>Gammaproteobacteria</taxon>
        <taxon>Alteromonadales</taxon>
        <taxon>Ferrimonadaceae</taxon>
        <taxon>Ferrimonas</taxon>
    </lineage>
</organism>
<dbReference type="PANTHER" id="PTHR36699">
    <property type="entry name" value="LD-TRANSPEPTIDASE"/>
    <property type="match status" value="1"/>
</dbReference>
<dbReference type="InterPro" id="IPR005490">
    <property type="entry name" value="LD_TPept_cat_dom"/>
</dbReference>
<evidence type="ECO:0000256" key="4">
    <source>
        <dbReference type="ARBA" id="ARBA00022960"/>
    </source>
</evidence>
<gene>
    <name evidence="8" type="ORF">GCM10025772_01430</name>
</gene>
<keyword evidence="9" id="KW-1185">Reference proteome</keyword>
<evidence type="ECO:0000256" key="3">
    <source>
        <dbReference type="ARBA" id="ARBA00022679"/>
    </source>
</evidence>
<proteinExistence type="inferred from homology"/>
<keyword evidence="3" id="KW-0808">Transferase</keyword>
<keyword evidence="4" id="KW-0133">Cell shape</keyword>
<accession>A0ABP9RTL7</accession>
<evidence type="ECO:0000259" key="7">
    <source>
        <dbReference type="Pfam" id="PF03734"/>
    </source>
</evidence>
<evidence type="ECO:0000256" key="2">
    <source>
        <dbReference type="ARBA" id="ARBA00005992"/>
    </source>
</evidence>
<evidence type="ECO:0000256" key="6">
    <source>
        <dbReference type="ARBA" id="ARBA00023316"/>
    </source>
</evidence>
<dbReference type="PANTHER" id="PTHR36699:SF1">
    <property type="entry name" value="L,D-TRANSPEPTIDASE YAFK-RELATED"/>
    <property type="match status" value="1"/>
</dbReference>
<dbReference type="EMBL" id="BAABLF010000001">
    <property type="protein sequence ID" value="GAA5186259.1"/>
    <property type="molecule type" value="Genomic_DNA"/>
</dbReference>
<dbReference type="Pfam" id="PF03734">
    <property type="entry name" value="YkuD"/>
    <property type="match status" value="1"/>
</dbReference>
<dbReference type="CDD" id="cd16913">
    <property type="entry name" value="YkuD_like"/>
    <property type="match status" value="1"/>
</dbReference>
<evidence type="ECO:0000313" key="8">
    <source>
        <dbReference type="EMBL" id="GAA5186259.1"/>
    </source>
</evidence>
<feature type="domain" description="L,D-TPase catalytic" evidence="7">
    <location>
        <begin position="61"/>
        <end position="172"/>
    </location>
</feature>